<reference evidence="1" key="1">
    <citation type="submission" date="2014-11" db="EMBL/GenBank/DDBJ databases">
        <authorList>
            <person name="Amaro Gonzalez C."/>
        </authorList>
    </citation>
    <scope>NUCLEOTIDE SEQUENCE</scope>
</reference>
<accession>A0A0E9TRF7</accession>
<organism evidence="1">
    <name type="scientific">Anguilla anguilla</name>
    <name type="common">European freshwater eel</name>
    <name type="synonym">Muraena anguilla</name>
    <dbReference type="NCBI Taxonomy" id="7936"/>
    <lineage>
        <taxon>Eukaryota</taxon>
        <taxon>Metazoa</taxon>
        <taxon>Chordata</taxon>
        <taxon>Craniata</taxon>
        <taxon>Vertebrata</taxon>
        <taxon>Euteleostomi</taxon>
        <taxon>Actinopterygii</taxon>
        <taxon>Neopterygii</taxon>
        <taxon>Teleostei</taxon>
        <taxon>Anguilliformes</taxon>
        <taxon>Anguillidae</taxon>
        <taxon>Anguilla</taxon>
    </lineage>
</organism>
<protein>
    <submittedName>
        <fullName evidence="1">Uncharacterized protein</fullName>
    </submittedName>
</protein>
<evidence type="ECO:0000313" key="1">
    <source>
        <dbReference type="EMBL" id="JAH55475.1"/>
    </source>
</evidence>
<sequence length="24" mass="2704">METVCLNSMYDCVTTFLTPLLVLP</sequence>
<name>A0A0E9TRF7_ANGAN</name>
<reference evidence="1" key="2">
    <citation type="journal article" date="2015" name="Fish Shellfish Immunol.">
        <title>Early steps in the European eel (Anguilla anguilla)-Vibrio vulnificus interaction in the gills: Role of the RtxA13 toxin.</title>
        <authorList>
            <person name="Callol A."/>
            <person name="Pajuelo D."/>
            <person name="Ebbesson L."/>
            <person name="Teles M."/>
            <person name="MacKenzie S."/>
            <person name="Amaro C."/>
        </authorList>
    </citation>
    <scope>NUCLEOTIDE SEQUENCE</scope>
</reference>
<dbReference type="EMBL" id="GBXM01072787">
    <property type="protein sequence ID" value="JAH35790.1"/>
    <property type="molecule type" value="Transcribed_RNA"/>
</dbReference>
<proteinExistence type="predicted"/>
<dbReference type="EMBL" id="GBXM01053102">
    <property type="protein sequence ID" value="JAH55475.1"/>
    <property type="molecule type" value="Transcribed_RNA"/>
</dbReference>
<dbReference type="AlphaFoldDB" id="A0A0E9TRF7"/>